<reference evidence="2" key="1">
    <citation type="journal article" date="2011" name="Nat. Commun.">
        <title>Effector diversification within compartments of the Leptosphaeria maculans genome affected by Repeat-Induced Point mutations.</title>
        <authorList>
            <person name="Rouxel T."/>
            <person name="Grandaubert J."/>
            <person name="Hane J.K."/>
            <person name="Hoede C."/>
            <person name="van de Wouw A.P."/>
            <person name="Couloux A."/>
            <person name="Dominguez V."/>
            <person name="Anthouard V."/>
            <person name="Bally P."/>
            <person name="Bourras S."/>
            <person name="Cozijnsen A.J."/>
            <person name="Ciuffetti L.M."/>
            <person name="Degrave A."/>
            <person name="Dilmaghani A."/>
            <person name="Duret L."/>
            <person name="Fudal I."/>
            <person name="Goodwin S.B."/>
            <person name="Gout L."/>
            <person name="Glaser N."/>
            <person name="Linglin J."/>
            <person name="Kema G.H.J."/>
            <person name="Lapalu N."/>
            <person name="Lawrence C.B."/>
            <person name="May K."/>
            <person name="Meyer M."/>
            <person name="Ollivier B."/>
            <person name="Poulain J."/>
            <person name="Schoch C.L."/>
            <person name="Simon A."/>
            <person name="Spatafora J.W."/>
            <person name="Stachowiak A."/>
            <person name="Turgeon B.G."/>
            <person name="Tyler B.M."/>
            <person name="Vincent D."/>
            <person name="Weissenbach J."/>
            <person name="Amselem J."/>
            <person name="Quesneville H."/>
            <person name="Oliver R.P."/>
            <person name="Wincker P."/>
            <person name="Balesdent M.-H."/>
            <person name="Howlett B.J."/>
        </authorList>
    </citation>
    <scope>NUCLEOTIDE SEQUENCE [LARGE SCALE GENOMIC DNA]</scope>
    <source>
        <strain evidence="2">JN3 / isolate v23.1.3 / race Av1-4-5-6-7-8</strain>
    </source>
</reference>
<dbReference type="AlphaFoldDB" id="E4ZZ40"/>
<accession>E4ZZ40</accession>
<evidence type="ECO:0000313" key="2">
    <source>
        <dbReference type="Proteomes" id="UP000002668"/>
    </source>
</evidence>
<dbReference type="EMBL" id="FP929129">
    <property type="protein sequence ID" value="CBX96475.1"/>
    <property type="molecule type" value="Genomic_DNA"/>
</dbReference>
<evidence type="ECO:0000313" key="1">
    <source>
        <dbReference type="EMBL" id="CBX96475.1"/>
    </source>
</evidence>
<keyword evidence="2" id="KW-1185">Reference proteome</keyword>
<dbReference type="VEuPathDB" id="FungiDB:LEMA_P107400.1"/>
<dbReference type="InParanoid" id="E4ZZ40"/>
<gene>
    <name evidence="1" type="ORF">LEMA_P107400.1</name>
</gene>
<name>E4ZZ40_LEPMJ</name>
<dbReference type="Proteomes" id="UP000002668">
    <property type="component" value="Genome"/>
</dbReference>
<organism evidence="2">
    <name type="scientific">Leptosphaeria maculans (strain JN3 / isolate v23.1.3 / race Av1-4-5-6-7-8)</name>
    <name type="common">Blackleg fungus</name>
    <name type="synonym">Phoma lingam</name>
    <dbReference type="NCBI Taxonomy" id="985895"/>
    <lineage>
        <taxon>Eukaryota</taxon>
        <taxon>Fungi</taxon>
        <taxon>Dikarya</taxon>
        <taxon>Ascomycota</taxon>
        <taxon>Pezizomycotina</taxon>
        <taxon>Dothideomycetes</taxon>
        <taxon>Pleosporomycetidae</taxon>
        <taxon>Pleosporales</taxon>
        <taxon>Pleosporineae</taxon>
        <taxon>Leptosphaeriaceae</taxon>
        <taxon>Plenodomus</taxon>
        <taxon>Plenodomus lingam/Leptosphaeria maculans species complex</taxon>
    </lineage>
</organism>
<protein>
    <submittedName>
        <fullName evidence="1">Predicted protein</fullName>
    </submittedName>
</protein>
<proteinExistence type="predicted"/>
<sequence length="56" mass="6180">MYNPLVMATSPRNLHTLYAGHVGKPANHEWLMNTISVSLDRHLYAGSCGTEHGTTK</sequence>
<dbReference type="HOGENOM" id="CLU_3014618_0_0_1"/>